<dbReference type="Pfam" id="PF00249">
    <property type="entry name" value="Myb_DNA-binding"/>
    <property type="match status" value="1"/>
</dbReference>
<dbReference type="InterPro" id="IPR001005">
    <property type="entry name" value="SANT/Myb"/>
</dbReference>
<evidence type="ECO:0000313" key="6">
    <source>
        <dbReference type="RefSeq" id="XP_006814092.1"/>
    </source>
</evidence>
<keyword evidence="1" id="KW-0862">Zinc</keyword>
<dbReference type="InterPro" id="IPR017884">
    <property type="entry name" value="SANT_dom"/>
</dbReference>
<evidence type="ECO:0000313" key="5">
    <source>
        <dbReference type="Proteomes" id="UP000694865"/>
    </source>
</evidence>
<feature type="region of interest" description="Disordered" evidence="2">
    <location>
        <begin position="658"/>
        <end position="677"/>
    </location>
</feature>
<dbReference type="PANTHER" id="PTHR16089:SF40">
    <property type="entry name" value="SUPPRESSOR OF ACTIVATED EGL-4 PROTEIN 1"/>
    <property type="match status" value="1"/>
</dbReference>
<dbReference type="SUPFAM" id="SSF46689">
    <property type="entry name" value="Homeodomain-like"/>
    <property type="match status" value="1"/>
</dbReference>
<dbReference type="PROSITE" id="PS51293">
    <property type="entry name" value="SANT"/>
    <property type="match status" value="1"/>
</dbReference>
<evidence type="ECO:0000256" key="1">
    <source>
        <dbReference type="PROSITE-ProRule" id="PRU00042"/>
    </source>
</evidence>
<dbReference type="InterPro" id="IPR013087">
    <property type="entry name" value="Znf_C2H2_type"/>
</dbReference>
<feature type="domain" description="C2H2-type" evidence="3">
    <location>
        <begin position="403"/>
        <end position="430"/>
    </location>
</feature>
<proteinExistence type="predicted"/>
<reference evidence="6" key="1">
    <citation type="submission" date="2025-08" db="UniProtKB">
        <authorList>
            <consortium name="RefSeq"/>
        </authorList>
    </citation>
    <scope>IDENTIFICATION</scope>
    <source>
        <tissue evidence="6">Testes</tissue>
    </source>
</reference>
<dbReference type="GeneID" id="102805374"/>
<evidence type="ECO:0000256" key="2">
    <source>
        <dbReference type="SAM" id="MobiDB-lite"/>
    </source>
</evidence>
<dbReference type="RefSeq" id="XP_006814092.1">
    <property type="nucleotide sequence ID" value="XM_006814029.1"/>
</dbReference>
<feature type="domain" description="C2H2-type" evidence="3">
    <location>
        <begin position="54"/>
        <end position="82"/>
    </location>
</feature>
<dbReference type="PANTHER" id="PTHR16089">
    <property type="entry name" value="REST COREPRESSOR COREST PROTEIN-RELATED"/>
    <property type="match status" value="1"/>
</dbReference>
<accession>A0ABM0M251</accession>
<dbReference type="SMART" id="SM00355">
    <property type="entry name" value="ZnF_C2H2"/>
    <property type="match status" value="2"/>
</dbReference>
<keyword evidence="1" id="KW-0863">Zinc-finger</keyword>
<dbReference type="InterPro" id="IPR051066">
    <property type="entry name" value="Trans_reg/Corepressor"/>
</dbReference>
<keyword evidence="1" id="KW-0479">Metal-binding</keyword>
<dbReference type="Gene3D" id="1.10.10.60">
    <property type="entry name" value="Homeodomain-like"/>
    <property type="match status" value="1"/>
</dbReference>
<dbReference type="SUPFAM" id="SSF57667">
    <property type="entry name" value="beta-beta-alpha zinc fingers"/>
    <property type="match status" value="1"/>
</dbReference>
<feature type="domain" description="SANT" evidence="4">
    <location>
        <begin position="600"/>
        <end position="642"/>
    </location>
</feature>
<organism evidence="5 6">
    <name type="scientific">Saccoglossus kowalevskii</name>
    <name type="common">Acorn worm</name>
    <dbReference type="NCBI Taxonomy" id="10224"/>
    <lineage>
        <taxon>Eukaryota</taxon>
        <taxon>Metazoa</taxon>
        <taxon>Hemichordata</taxon>
        <taxon>Enteropneusta</taxon>
        <taxon>Harrimaniidae</taxon>
        <taxon>Saccoglossus</taxon>
    </lineage>
</organism>
<dbReference type="PROSITE" id="PS50157">
    <property type="entry name" value="ZINC_FINGER_C2H2_2"/>
    <property type="match status" value="2"/>
</dbReference>
<evidence type="ECO:0000259" key="3">
    <source>
        <dbReference type="PROSITE" id="PS50157"/>
    </source>
</evidence>
<name>A0ABM0M251_SACKO</name>
<feature type="compositionally biased region" description="Polar residues" evidence="2">
    <location>
        <begin position="210"/>
        <end position="226"/>
    </location>
</feature>
<dbReference type="Proteomes" id="UP000694865">
    <property type="component" value="Unplaced"/>
</dbReference>
<gene>
    <name evidence="6" type="primary">LOC102805374</name>
</gene>
<feature type="region of interest" description="Disordered" evidence="2">
    <location>
        <begin position="207"/>
        <end position="226"/>
    </location>
</feature>
<protein>
    <submittedName>
        <fullName evidence="6">Uncharacterized protein LOC102805374</fullName>
    </submittedName>
</protein>
<keyword evidence="5" id="KW-1185">Reference proteome</keyword>
<dbReference type="InterPro" id="IPR036236">
    <property type="entry name" value="Znf_C2H2_sf"/>
</dbReference>
<dbReference type="InterPro" id="IPR009057">
    <property type="entry name" value="Homeodomain-like_sf"/>
</dbReference>
<evidence type="ECO:0000259" key="4">
    <source>
        <dbReference type="PROSITE" id="PS51293"/>
    </source>
</evidence>
<sequence length="761" mass="86240">MPSSAAYGNKIIIGIDDLTQSMSKKKIPQFVSDEICEYSDTDIQSPIIAGFKRFQCSCCGKKFRRFSHMKTHEETVHKTNIPVCQQHTGISDGIQNQWSHNMTPLSGGKSIGANISSSSPDVSDKKPIREARLSCTTGSNMSELSTVEMHYLPTIVNSQDLNCGLSPVNSTSSAMDVPYIQEEVTIAMDVLAQENITMATYSENHIPIPKSTTGHKSPTGLTISPGKSNGIEAQEILLEFITSLYTKNKQYDSATALCDSNPLNDVSFGIPATAVPNGVKPTVINFTDGYKMPTNLVNSPASSWEIENTGVSQIDTEPFSNQIESDRNQVSPIRSEEVPVVLSPASTYSQTFSGSLSTGILQPPNFNSSPEIPAFYEVQKTHDDLQSVQQSSMDSSVKKKKKLHCKHCSKRFRSARACRAHEHTHRRKTNVTDEKVINYLSTGSIKKKVQTLGVNNKPVRSSRRRGKIRKRCPPSCRCTESDIIIISSDSDSSQDKELEVTSDAVQLTTVCGASSNTAFVPDLLTEDEKVSESIYSSALVWHTDYDEKMDDEQLCEYLSDVFDCQFPHKEINEMYDDDMQPLNCDSLFERYVKDEWLDWEVQLFEEAMVKYGKEFNKVSNWIKSRSVKECVSFYYKWKGKLSEYHKSHEVRNRNSEYLSVKQRKKEKRDQKREKERKKKFPGIIIERKEETPRMKLSKAELDEAMRKAKIYQQLYVYGSYDDAMEENVDNVHREKNAKKRAFEETEEKDLKKVKLLDNEVL</sequence>
<dbReference type="PROSITE" id="PS00028">
    <property type="entry name" value="ZINC_FINGER_C2H2_1"/>
    <property type="match status" value="2"/>
</dbReference>
<dbReference type="SMART" id="SM00717">
    <property type="entry name" value="SANT"/>
    <property type="match status" value="1"/>
</dbReference>